<dbReference type="Gene3D" id="3.20.20.10">
    <property type="entry name" value="Alanine racemase"/>
    <property type="match status" value="1"/>
</dbReference>
<keyword evidence="9 11" id="KW-0663">Pyridoxal phosphate</keyword>
<protein>
    <recommendedName>
        <fullName evidence="3">aspartate kinase</fullName>
        <ecNumber evidence="3">2.7.2.4</ecNumber>
    </recommendedName>
</protein>
<dbReference type="GO" id="GO:0009089">
    <property type="term" value="P:lysine biosynthetic process via diaminopimelate"/>
    <property type="evidence" value="ECO:0007669"/>
    <property type="project" value="InterPro"/>
</dbReference>
<dbReference type="PROSITE" id="PS00878">
    <property type="entry name" value="ODR_DC_2_1"/>
    <property type="match status" value="1"/>
</dbReference>
<dbReference type="SUPFAM" id="SSF50621">
    <property type="entry name" value="Alanine racemase C-terminal domain-like"/>
    <property type="match status" value="1"/>
</dbReference>
<comment type="cofactor">
    <cofactor evidence="1 11">
        <name>pyridoxal 5'-phosphate</name>
        <dbReference type="ChEBI" id="CHEBI:597326"/>
    </cofactor>
</comment>
<dbReference type="NCBIfam" id="TIGR00657">
    <property type="entry name" value="asp_kinases"/>
    <property type="match status" value="1"/>
</dbReference>
<dbReference type="InterPro" id="IPR009006">
    <property type="entry name" value="Ala_racemase/Decarboxylase_C"/>
</dbReference>
<dbReference type="InterPro" id="IPR042199">
    <property type="entry name" value="AsparK_Bifunc_asparK/hSer_DH"/>
</dbReference>
<evidence type="ECO:0000256" key="10">
    <source>
        <dbReference type="ARBA" id="ARBA00023239"/>
    </source>
</evidence>
<comment type="pathway">
    <text evidence="2 12">Amino-acid biosynthesis; L-lysine biosynthesis via DAP pathway; (S)-tetrahydrodipicolinate from L-aspartate: step 1/4.</text>
</comment>
<keyword evidence="4" id="KW-0808">Transferase</keyword>
<comment type="caution">
    <text evidence="14">The sequence shown here is derived from an EMBL/GenBank/DDBJ whole genome shotgun (WGS) entry which is preliminary data.</text>
</comment>
<keyword evidence="10" id="KW-0456">Lyase</keyword>
<dbReference type="InterPro" id="IPR018042">
    <property type="entry name" value="Aspartate_kinase_CS"/>
</dbReference>
<keyword evidence="7" id="KW-0210">Decarboxylase</keyword>
<proteinExistence type="predicted"/>
<dbReference type="InterPro" id="IPR000183">
    <property type="entry name" value="Orn/DAP/Arg_de-COase"/>
</dbReference>
<gene>
    <name evidence="14" type="primary">lysA</name>
    <name evidence="14" type="ORF">GCM10010960_04870</name>
</gene>
<dbReference type="InterPro" id="IPR036393">
    <property type="entry name" value="AceGlu_kinase-like_sf"/>
</dbReference>
<dbReference type="PIRSF" id="PIRSF036459">
    <property type="entry name" value="DAP_dec_asp_kin"/>
    <property type="match status" value="1"/>
</dbReference>
<dbReference type="GO" id="GO:0008836">
    <property type="term" value="F:diaminopimelate decarboxylase activity"/>
    <property type="evidence" value="ECO:0007669"/>
    <property type="project" value="InterPro"/>
</dbReference>
<dbReference type="Pfam" id="PF00696">
    <property type="entry name" value="AA_kinase"/>
    <property type="match status" value="1"/>
</dbReference>
<feature type="domain" description="ACT" evidence="13">
    <location>
        <begin position="341"/>
        <end position="411"/>
    </location>
</feature>
<keyword evidence="8" id="KW-0067">ATP-binding</keyword>
<dbReference type="InterPro" id="IPR054352">
    <property type="entry name" value="ACT_Aspartokinase"/>
</dbReference>
<evidence type="ECO:0000256" key="3">
    <source>
        <dbReference type="ARBA" id="ARBA00013059"/>
    </source>
</evidence>
<dbReference type="PRINTS" id="PR01179">
    <property type="entry name" value="ODADCRBXLASE"/>
</dbReference>
<evidence type="ECO:0000256" key="9">
    <source>
        <dbReference type="ARBA" id="ARBA00022898"/>
    </source>
</evidence>
<evidence type="ECO:0000256" key="5">
    <source>
        <dbReference type="ARBA" id="ARBA00022741"/>
    </source>
</evidence>
<dbReference type="PROSITE" id="PS00324">
    <property type="entry name" value="ASPARTOKINASE"/>
    <property type="match status" value="1"/>
</dbReference>
<organism evidence="14 15">
    <name type="scientific">Arenimonas maotaiensis</name>
    <dbReference type="NCBI Taxonomy" id="1446479"/>
    <lineage>
        <taxon>Bacteria</taxon>
        <taxon>Pseudomonadati</taxon>
        <taxon>Pseudomonadota</taxon>
        <taxon>Gammaproteobacteria</taxon>
        <taxon>Lysobacterales</taxon>
        <taxon>Lysobacteraceae</taxon>
        <taxon>Arenimonas</taxon>
    </lineage>
</organism>
<reference evidence="14" key="2">
    <citation type="submission" date="2020-09" db="EMBL/GenBank/DDBJ databases">
        <authorList>
            <person name="Sun Q."/>
            <person name="Zhou Y."/>
        </authorList>
    </citation>
    <scope>NUCLEOTIDE SEQUENCE</scope>
    <source>
        <strain evidence="14">CGMCC 1.12726</strain>
    </source>
</reference>
<comment type="pathway">
    <text evidence="12">Amino-acid biosynthesis; L-methionine biosynthesis via de novo pathway; L-homoserine from L-aspartate: step 1/3.</text>
</comment>
<dbReference type="Gene3D" id="3.30.70.260">
    <property type="match status" value="2"/>
</dbReference>
<reference evidence="14" key="1">
    <citation type="journal article" date="2014" name="Int. J. Syst. Evol. Microbiol.">
        <title>Complete genome sequence of Corynebacterium casei LMG S-19264T (=DSM 44701T), isolated from a smear-ripened cheese.</title>
        <authorList>
            <consortium name="US DOE Joint Genome Institute (JGI-PGF)"/>
            <person name="Walter F."/>
            <person name="Albersmeier A."/>
            <person name="Kalinowski J."/>
            <person name="Ruckert C."/>
        </authorList>
    </citation>
    <scope>NUCLEOTIDE SEQUENCE</scope>
    <source>
        <strain evidence="14">CGMCC 1.12726</strain>
    </source>
</reference>
<dbReference type="PANTHER" id="PTHR43727">
    <property type="entry name" value="DIAMINOPIMELATE DECARBOXYLASE"/>
    <property type="match status" value="1"/>
</dbReference>
<dbReference type="PROSITE" id="PS51671">
    <property type="entry name" value="ACT"/>
    <property type="match status" value="1"/>
</dbReference>
<dbReference type="PANTHER" id="PTHR43727:SF2">
    <property type="entry name" value="GROUP IV DECARBOXYLASE"/>
    <property type="match status" value="1"/>
</dbReference>
<evidence type="ECO:0000313" key="15">
    <source>
        <dbReference type="Proteomes" id="UP000632858"/>
    </source>
</evidence>
<dbReference type="Gene3D" id="2.40.37.10">
    <property type="entry name" value="Lyase, Ornithine Decarboxylase, Chain A, domain 1"/>
    <property type="match status" value="1"/>
</dbReference>
<evidence type="ECO:0000256" key="6">
    <source>
        <dbReference type="ARBA" id="ARBA00022777"/>
    </source>
</evidence>
<dbReference type="InterPro" id="IPR002986">
    <property type="entry name" value="DAP_deCOOHase_LysA"/>
</dbReference>
<dbReference type="NCBIfam" id="NF006515">
    <property type="entry name" value="PRK08961.1"/>
    <property type="match status" value="1"/>
</dbReference>
<dbReference type="InterPro" id="IPR001341">
    <property type="entry name" value="Asp_kinase"/>
</dbReference>
<dbReference type="InterPro" id="IPR045865">
    <property type="entry name" value="ACT-like_dom_sf"/>
</dbReference>
<evidence type="ECO:0000256" key="1">
    <source>
        <dbReference type="ARBA" id="ARBA00001933"/>
    </source>
</evidence>
<comment type="pathway">
    <text evidence="12">Amino-acid biosynthesis; L-threonine biosynthesis; L-threonine from L-aspartate: step 1/5.</text>
</comment>
<sequence length="880" mass="94917">MGNRIASALNSLSMPPSASPSPWIVLKFGGTSVSQRHRWDTIGTLMRARAADEGGKVLVVVSALSGVTNLLQSGIDRADSPPYLAELLAQLRARHLDFAAELGLDGETVLAGRLAELQHLLHDPRRDTRVFHWQAELLAQGELLSSTLGVAYLASQGLPVAWLDARDWLTAVPLPNQSAWAARLSVSCDYAGDAAWRARFESNPPLLITQGFIARAADGGTAILGRGGSDTSAAYFGALLRARRVEIWTDVPGMFSANPRAVPDARLLSRLEYQEAQEIATTGAKVLHPRCIHPCRDMNVPLWIRDTGRPDMPGTCISRSAEPQTGVKAISTRSGIVLVSMESIGMWQQVGFLADLFACFKDHGLSVDMISTSETNVTVSLDPSDNLMNSNVLDALCADLAKVCRVKVITPCSAVTLVGRGMRSMLDRLTEIWAEFGRERVHMVSQSSNDLNLTFVVDEGVAHDLLPTLHALLIECGAMPVEQSAVFGPSWRAIAEPAVAEPVSWWQAAREALLQEAAAGTPAYVYHLPTLRRQARAFAGIDALERRFYAVKANAHPAVLTALAEEGFGFECVSLPELQHVRRTLSDLPAGRLLFTPSFASRAEYAGACDSADWLTLDSLYPLRHWPELFAGRRLVLRIDPGYGLGHHAHVKTGGPEAKFGLALDDVSAFVEAARVIGAEIAVLHAHVGSGVQDAGHWAQLFAQLAHVADGIGTVAAINVGGGLAVPYRDGEAEFDIAALAAALAEARRQWPQYALWMEPGRYLTAQAGVLLARVSQVVDKLGVRRIGLDAGMNALMRPALYQAKHRIVNLSRIGDADGPRVDVVGPICESTDVLARQVTLPADTAEGDVLLIDTAGAYGFVMANHYNLRDLPREVIFDV</sequence>
<accession>A0A917CE39</accession>
<dbReference type="InterPro" id="IPR002912">
    <property type="entry name" value="ACT_dom"/>
</dbReference>
<keyword evidence="5" id="KW-0547">Nucleotide-binding</keyword>
<evidence type="ECO:0000256" key="7">
    <source>
        <dbReference type="ARBA" id="ARBA00022793"/>
    </source>
</evidence>
<dbReference type="InterPro" id="IPR001048">
    <property type="entry name" value="Asp/Glu/Uridylate_kinase"/>
</dbReference>
<feature type="active site" description="Proton donor" evidence="11">
    <location>
        <position position="829"/>
    </location>
</feature>
<name>A0A917CE39_9GAMM</name>
<dbReference type="InterPro" id="IPR022653">
    <property type="entry name" value="De-COase2_pyr-phos_BS"/>
</dbReference>
<dbReference type="SUPFAM" id="SSF51419">
    <property type="entry name" value="PLP-binding barrel"/>
    <property type="match status" value="1"/>
</dbReference>
<dbReference type="Proteomes" id="UP000632858">
    <property type="component" value="Unassembled WGS sequence"/>
</dbReference>
<evidence type="ECO:0000259" key="13">
    <source>
        <dbReference type="PROSITE" id="PS51671"/>
    </source>
</evidence>
<evidence type="ECO:0000256" key="11">
    <source>
        <dbReference type="PIRSR" id="PIRSR600183-50"/>
    </source>
</evidence>
<keyword evidence="12" id="KW-0028">Amino-acid biosynthesis</keyword>
<dbReference type="InterPro" id="IPR029066">
    <property type="entry name" value="PLP-binding_barrel"/>
</dbReference>
<dbReference type="EC" id="2.7.2.4" evidence="3"/>
<dbReference type="GO" id="GO:0005524">
    <property type="term" value="F:ATP binding"/>
    <property type="evidence" value="ECO:0007669"/>
    <property type="project" value="UniProtKB-KW"/>
</dbReference>
<dbReference type="Pfam" id="PF22468">
    <property type="entry name" value="ACT_9"/>
    <property type="match status" value="1"/>
</dbReference>
<evidence type="ECO:0000313" key="14">
    <source>
        <dbReference type="EMBL" id="GGF85851.1"/>
    </source>
</evidence>
<dbReference type="Pfam" id="PF02784">
    <property type="entry name" value="Orn_Arg_deC_N"/>
    <property type="match status" value="1"/>
</dbReference>
<evidence type="ECO:0000256" key="8">
    <source>
        <dbReference type="ARBA" id="ARBA00022840"/>
    </source>
</evidence>
<dbReference type="EMBL" id="BMFO01000001">
    <property type="protein sequence ID" value="GGF85851.1"/>
    <property type="molecule type" value="Genomic_DNA"/>
</dbReference>
<dbReference type="Gene3D" id="1.20.120.1320">
    <property type="entry name" value="Aspartokinase, catalytic domain"/>
    <property type="match status" value="1"/>
</dbReference>
<dbReference type="AlphaFoldDB" id="A0A917CE39"/>
<keyword evidence="15" id="KW-1185">Reference proteome</keyword>
<dbReference type="SUPFAM" id="SSF53633">
    <property type="entry name" value="Carbamate kinase-like"/>
    <property type="match status" value="1"/>
</dbReference>
<dbReference type="SUPFAM" id="SSF55021">
    <property type="entry name" value="ACT-like"/>
    <property type="match status" value="2"/>
</dbReference>
<evidence type="ECO:0000256" key="12">
    <source>
        <dbReference type="RuleBase" id="RU004249"/>
    </source>
</evidence>
<feature type="modified residue" description="N6-(pyridoxal phosphate)lysine" evidence="11">
    <location>
        <position position="552"/>
    </location>
</feature>
<dbReference type="GO" id="GO:0004072">
    <property type="term" value="F:aspartate kinase activity"/>
    <property type="evidence" value="ECO:0007669"/>
    <property type="project" value="UniProtKB-EC"/>
</dbReference>
<keyword evidence="6 14" id="KW-0418">Kinase</keyword>
<evidence type="ECO:0000256" key="2">
    <source>
        <dbReference type="ARBA" id="ARBA00004766"/>
    </source>
</evidence>
<evidence type="ECO:0000256" key="4">
    <source>
        <dbReference type="ARBA" id="ARBA00022679"/>
    </source>
</evidence>
<dbReference type="PRINTS" id="PR01181">
    <property type="entry name" value="DAPDCRBXLASE"/>
</dbReference>
<dbReference type="InterPro" id="IPR022644">
    <property type="entry name" value="De-COase2_N"/>
</dbReference>
<dbReference type="InterPro" id="IPR011246">
    <property type="entry name" value="DAP_dec_asp_kin"/>
</dbReference>
<dbReference type="Gene3D" id="3.40.1160.10">
    <property type="entry name" value="Acetylglutamate kinase-like"/>
    <property type="match status" value="1"/>
</dbReference>